<evidence type="ECO:0000256" key="1">
    <source>
        <dbReference type="SAM" id="Phobius"/>
    </source>
</evidence>
<evidence type="ECO:0000313" key="2">
    <source>
        <dbReference type="EMBL" id="GEO88004.1"/>
    </source>
</evidence>
<accession>A0A512HRC9</accession>
<feature type="transmembrane region" description="Helical" evidence="1">
    <location>
        <begin position="110"/>
        <end position="133"/>
    </location>
</feature>
<dbReference type="AlphaFoldDB" id="A0A512HRC9"/>
<sequence>MFNLLYRSAATWTALGLVSGLYYRELTKANDFSGHTQLAVAHTHALALGTLMLLVLLALVAALGIDDRRFRWGVLTWHVGLVMTFGMQLVKGTLQVLGNSASDSAALAGIAGLGHITLTAAFILLFIGIGSAVRPRALVV</sequence>
<evidence type="ECO:0000313" key="3">
    <source>
        <dbReference type="Proteomes" id="UP000321769"/>
    </source>
</evidence>
<protein>
    <recommendedName>
        <fullName evidence="4">DUF2871 domain-containing protein</fullName>
    </recommendedName>
</protein>
<keyword evidence="1" id="KW-0812">Transmembrane</keyword>
<feature type="transmembrane region" description="Helical" evidence="1">
    <location>
        <begin position="44"/>
        <end position="65"/>
    </location>
</feature>
<dbReference type="InterPro" id="IPR021299">
    <property type="entry name" value="DUF2871"/>
</dbReference>
<dbReference type="Proteomes" id="UP000321769">
    <property type="component" value="Unassembled WGS sequence"/>
</dbReference>
<dbReference type="OrthoDB" id="1644899at2"/>
<keyword evidence="3" id="KW-1185">Reference proteome</keyword>
<keyword evidence="1" id="KW-1133">Transmembrane helix</keyword>
<evidence type="ECO:0008006" key="4">
    <source>
        <dbReference type="Google" id="ProtNLM"/>
    </source>
</evidence>
<feature type="transmembrane region" description="Helical" evidence="1">
    <location>
        <begin position="72"/>
        <end position="90"/>
    </location>
</feature>
<dbReference type="RefSeq" id="WP_146825346.1">
    <property type="nucleotide sequence ID" value="NZ_BAAAYQ010000001.1"/>
</dbReference>
<name>A0A512HRC9_9ACTN</name>
<proteinExistence type="predicted"/>
<dbReference type="Pfam" id="PF11070">
    <property type="entry name" value="DUF2871"/>
    <property type="match status" value="1"/>
</dbReference>
<dbReference type="EMBL" id="BJZQ01000001">
    <property type="protein sequence ID" value="GEO88004.1"/>
    <property type="molecule type" value="Genomic_DNA"/>
</dbReference>
<organism evidence="2 3">
    <name type="scientific">Aeromicrobium flavum</name>
    <dbReference type="NCBI Taxonomy" id="416568"/>
    <lineage>
        <taxon>Bacteria</taxon>
        <taxon>Bacillati</taxon>
        <taxon>Actinomycetota</taxon>
        <taxon>Actinomycetes</taxon>
        <taxon>Propionibacteriales</taxon>
        <taxon>Nocardioidaceae</taxon>
        <taxon>Aeromicrobium</taxon>
    </lineage>
</organism>
<reference evidence="2 3" key="1">
    <citation type="submission" date="2019-07" db="EMBL/GenBank/DDBJ databases">
        <title>Whole genome shotgun sequence of Aeromicrobium flavum NBRC 107625.</title>
        <authorList>
            <person name="Hosoyama A."/>
            <person name="Uohara A."/>
            <person name="Ohji S."/>
            <person name="Ichikawa N."/>
        </authorList>
    </citation>
    <scope>NUCLEOTIDE SEQUENCE [LARGE SCALE GENOMIC DNA]</scope>
    <source>
        <strain evidence="2 3">NBRC 107625</strain>
    </source>
</reference>
<comment type="caution">
    <text evidence="2">The sequence shown here is derived from an EMBL/GenBank/DDBJ whole genome shotgun (WGS) entry which is preliminary data.</text>
</comment>
<gene>
    <name evidence="2" type="ORF">AFL01nite_03310</name>
</gene>
<keyword evidence="1" id="KW-0472">Membrane</keyword>